<dbReference type="PIRSF" id="PIRSF020481">
    <property type="entry name" value="BAP"/>
    <property type="match status" value="1"/>
</dbReference>
<dbReference type="InterPro" id="IPR052726">
    <property type="entry name" value="Phage_Baseplate_Hub"/>
</dbReference>
<comment type="caution">
    <text evidence="2">The sequence shown here is derived from an EMBL/GenBank/DDBJ whole genome shotgun (WGS) entry which is preliminary data.</text>
</comment>
<dbReference type="PANTHER" id="PTHR35862:SF1">
    <property type="entry name" value="FELS-2 PROPHAGE PROTEIN"/>
    <property type="match status" value="1"/>
</dbReference>
<dbReference type="PANTHER" id="PTHR35862">
    <property type="entry name" value="FELS-2 PROPHAGE PROTEIN"/>
    <property type="match status" value="1"/>
</dbReference>
<name>A0ABV7SVZ3_9SPHN</name>
<dbReference type="InterPro" id="IPR014507">
    <property type="entry name" value="Baseplate_assembly_J_pred"/>
</dbReference>
<dbReference type="Proteomes" id="UP001595713">
    <property type="component" value="Unassembled WGS sequence"/>
</dbReference>
<evidence type="ECO:0000259" key="1">
    <source>
        <dbReference type="Pfam" id="PF26078"/>
    </source>
</evidence>
<sequence length="306" mass="32360">MAAMSVNPASTNSVDLSRLPAPDVVERLSYEQLFDEMVAKLQKFLPSFDATVDSDPAVKVLQVAAYFRLLDRQNFNDRARQLFVAYATDGNLDQLGALFGVARLQVAPADPVAGTAAVYEDDDSYRRRIVLAPESYSVAGPEAAYIYHALSADASILDASATSPAPGTVLVSILSRGGNGQATPDQLDAVDDALATVRGNRKRPLTDNVIVASASIVDYLVQARLVLFYGPDETLMLAAAQASLAAYLLSCRKLGRDVTRAGITGALMVEGVQNVVLTAPLADVLCNDTQASNCVGLDVAIAGYGE</sequence>
<protein>
    <submittedName>
        <fullName evidence="2">Baseplate J/gp47 family protein</fullName>
    </submittedName>
</protein>
<keyword evidence="3" id="KW-1185">Reference proteome</keyword>
<gene>
    <name evidence="2" type="ORF">ACFONA_13025</name>
</gene>
<organism evidence="2 3">
    <name type="scientific">Sphingomonas hylomeconis</name>
    <dbReference type="NCBI Taxonomy" id="1395958"/>
    <lineage>
        <taxon>Bacteria</taxon>
        <taxon>Pseudomonadati</taxon>
        <taxon>Pseudomonadota</taxon>
        <taxon>Alphaproteobacteria</taxon>
        <taxon>Sphingomonadales</taxon>
        <taxon>Sphingomonadaceae</taxon>
        <taxon>Sphingomonas</taxon>
    </lineage>
</organism>
<evidence type="ECO:0000313" key="2">
    <source>
        <dbReference type="EMBL" id="MFC3581087.1"/>
    </source>
</evidence>
<dbReference type="EMBL" id="JBHRXP010000007">
    <property type="protein sequence ID" value="MFC3581087.1"/>
    <property type="molecule type" value="Genomic_DNA"/>
</dbReference>
<feature type="domain" description="Baseplate J-like central" evidence="1">
    <location>
        <begin position="138"/>
        <end position="212"/>
    </location>
</feature>
<proteinExistence type="predicted"/>
<evidence type="ECO:0000313" key="3">
    <source>
        <dbReference type="Proteomes" id="UP001595713"/>
    </source>
</evidence>
<accession>A0ABV7SVZ3</accession>
<reference evidence="3" key="1">
    <citation type="journal article" date="2019" name="Int. J. Syst. Evol. Microbiol.">
        <title>The Global Catalogue of Microorganisms (GCM) 10K type strain sequencing project: providing services to taxonomists for standard genome sequencing and annotation.</title>
        <authorList>
            <consortium name="The Broad Institute Genomics Platform"/>
            <consortium name="The Broad Institute Genome Sequencing Center for Infectious Disease"/>
            <person name="Wu L."/>
            <person name="Ma J."/>
        </authorList>
    </citation>
    <scope>NUCLEOTIDE SEQUENCE [LARGE SCALE GENOMIC DNA]</scope>
    <source>
        <strain evidence="3">KCTC 42739</strain>
    </source>
</reference>
<dbReference type="Pfam" id="PF26078">
    <property type="entry name" value="Baseplate_J_M"/>
    <property type="match status" value="1"/>
</dbReference>
<dbReference type="InterPro" id="IPR058531">
    <property type="entry name" value="Baseplate_J_M"/>
</dbReference>